<dbReference type="InterPro" id="IPR043129">
    <property type="entry name" value="ATPase_NBD"/>
</dbReference>
<dbReference type="SUPFAM" id="SSF53067">
    <property type="entry name" value="Actin-like ATPase domain"/>
    <property type="match status" value="1"/>
</dbReference>
<accession>A0A176K2N4</accession>
<dbReference type="Pfam" id="PF14574">
    <property type="entry name" value="RACo_C_ter"/>
    <property type="match status" value="1"/>
</dbReference>
<dbReference type="GO" id="GO:0051536">
    <property type="term" value="F:iron-sulfur cluster binding"/>
    <property type="evidence" value="ECO:0007669"/>
    <property type="project" value="InterPro"/>
</dbReference>
<gene>
    <name evidence="2" type="ORF">AT15_05555</name>
</gene>
<dbReference type="InterPro" id="IPR041414">
    <property type="entry name" value="Raco-like_middle"/>
</dbReference>
<keyword evidence="3" id="KW-1185">Reference proteome</keyword>
<dbReference type="EMBL" id="JFHK01000003">
    <property type="protein sequence ID" value="OAA31540.1"/>
    <property type="molecule type" value="Genomic_DNA"/>
</dbReference>
<dbReference type="Proteomes" id="UP000077339">
    <property type="component" value="Unassembled WGS sequence"/>
</dbReference>
<name>A0A176K2N4_9BACT</name>
<dbReference type="RefSeq" id="WP_068345826.1">
    <property type="nucleotide sequence ID" value="NZ_JFHK01000003.1"/>
</dbReference>
<dbReference type="InterPro" id="IPR027980">
    <property type="entry name" value="RACo_C"/>
</dbReference>
<dbReference type="InterPro" id="IPR042259">
    <property type="entry name" value="Raco-like_middle_sf"/>
</dbReference>
<dbReference type="InterPro" id="IPR012675">
    <property type="entry name" value="Beta-grasp_dom_sf"/>
</dbReference>
<dbReference type="SUPFAM" id="SSF54292">
    <property type="entry name" value="2Fe-2S ferredoxin-like"/>
    <property type="match status" value="1"/>
</dbReference>
<dbReference type="InterPro" id="IPR001041">
    <property type="entry name" value="2Fe-2S_ferredoxin-type"/>
</dbReference>
<evidence type="ECO:0000313" key="3">
    <source>
        <dbReference type="Proteomes" id="UP000077339"/>
    </source>
</evidence>
<dbReference type="Pfam" id="PF00111">
    <property type="entry name" value="Fer2"/>
    <property type="match status" value="1"/>
</dbReference>
<dbReference type="InterPro" id="IPR036010">
    <property type="entry name" value="2Fe-2S_ferredoxin-like_sf"/>
</dbReference>
<dbReference type="AlphaFoldDB" id="A0A176K2N4"/>
<dbReference type="Gene3D" id="3.10.20.30">
    <property type="match status" value="1"/>
</dbReference>
<proteinExistence type="predicted"/>
<evidence type="ECO:0000259" key="1">
    <source>
        <dbReference type="PROSITE" id="PS51085"/>
    </source>
</evidence>
<evidence type="ECO:0000313" key="2">
    <source>
        <dbReference type="EMBL" id="OAA31540.1"/>
    </source>
</evidence>
<dbReference type="PANTHER" id="PTHR42895:SF2">
    <property type="entry name" value="IRON-SULFUR CLUSTER PROTEIN"/>
    <property type="match status" value="1"/>
</dbReference>
<dbReference type="CDD" id="cd00207">
    <property type="entry name" value="fer2"/>
    <property type="match status" value="1"/>
</dbReference>
<organism evidence="2 3">
    <name type="scientific">Kosmotoga arenicorallina S304</name>
    <dbReference type="NCBI Taxonomy" id="1453497"/>
    <lineage>
        <taxon>Bacteria</taxon>
        <taxon>Thermotogati</taxon>
        <taxon>Thermotogota</taxon>
        <taxon>Thermotogae</taxon>
        <taxon>Kosmotogales</taxon>
        <taxon>Kosmotogaceae</taxon>
        <taxon>Kosmotoga</taxon>
    </lineage>
</organism>
<dbReference type="Gene3D" id="3.30.420.480">
    <property type="entry name" value="Domain of unknown function (DUF4445)"/>
    <property type="match status" value="1"/>
</dbReference>
<protein>
    <recommendedName>
        <fullName evidence="1">2Fe-2S ferredoxin-type domain-containing protein</fullName>
    </recommendedName>
</protein>
<dbReference type="InterPro" id="IPR052911">
    <property type="entry name" value="Corrinoid_activation_enz"/>
</dbReference>
<feature type="domain" description="2Fe-2S ferredoxin-type" evidence="1">
    <location>
        <begin position="4"/>
        <end position="99"/>
    </location>
</feature>
<dbReference type="Pfam" id="PF17651">
    <property type="entry name" value="Raco_middle"/>
    <property type="match status" value="1"/>
</dbReference>
<dbReference type="PATRIC" id="fig|1453497.3.peg.1105"/>
<dbReference type="PANTHER" id="PTHR42895">
    <property type="entry name" value="IRON-SULFUR CLUSTER-BINDING PROTEIN-RELATED"/>
    <property type="match status" value="1"/>
</dbReference>
<comment type="caution">
    <text evidence="2">The sequence shown here is derived from an EMBL/GenBank/DDBJ whole genome shotgun (WGS) entry which is preliminary data.</text>
</comment>
<dbReference type="STRING" id="1453497.AT15_05555"/>
<dbReference type="PROSITE" id="PS51085">
    <property type="entry name" value="2FE2S_FER_2"/>
    <property type="match status" value="1"/>
</dbReference>
<sequence length="587" mass="64603">MNKVKIRVLLSKGREINIEAEPGSVVLDVFKIQGIDINTPCGGQGTCGKCMIQCLPKSSFSEIQEDEVNILGERLKEGFRLACQTKVLADSTISLSESEEYLGIEVLKDRKRNPVTPFVLRKNIEIQWNGNADVLGEILEKLGGEVENKAIDFQIDIEDAMESVQVILNRDRIIKICEDDGKSGLGLAIDIGTTTVVTALVELSSGEVLDTDAFMNPQRRYGHDVISRINYACREREGLDELHDVIVNEINTALGQMLKRRNCGLEQLDQIVIAGNTTMSHIVARLPICTIGKAPYRPFTKLPVSINAKKLGFIASEHTGLYIFPSLSAYVGGDIVSGIIAASLLEEKGELYIDLGTNGEMVLNTGNELLCCSTAAGPAFEGANVECGLGNVTGAIEEVCFEAGEIKIKTIGQKTPKGICGSGLISVISNMLERKIINISGRFARFDQIPLEYRDRFDQEKKRFWLTDRIYISQKDIRNFQLAKSAVRTGIDTLLKKSGLKRPKAIRIAGGFGAHLSVMDLIKTGILPSGFDCPVVFEGNAAINGCVDLLLDQRYLEIIEKVRNSSHYIELSALKEFQDFFVKNLSF</sequence>
<reference evidence="2 3" key="1">
    <citation type="submission" date="2014-02" db="EMBL/GenBank/DDBJ databases">
        <title>Kosmotoga genome sequencing.</title>
        <authorList>
            <person name="Pollo S.M."/>
            <person name="Charchuk R."/>
            <person name="Nesbo C.L."/>
        </authorList>
    </citation>
    <scope>NUCLEOTIDE SEQUENCE [LARGE SCALE GENOMIC DNA]</scope>
    <source>
        <strain evidence="2 3">S304</strain>
    </source>
</reference>
<dbReference type="OrthoDB" id="9810588at2"/>